<keyword evidence="2" id="KW-0079">Bacteriocin immunity</keyword>
<sequence length="96" mass="11378">MNLKRKLENYTEQEFLDLINEFTNPRNLPGEEFERHTDLLLDHFIEITEHPDGSDLIYYAEVPTNQGILETVKRWRAQNGKPGFKSPDNHHDQPHH</sequence>
<comment type="caution">
    <text evidence="4">The sequence shown here is derived from an EMBL/GenBank/DDBJ whole genome shotgun (WGS) entry which is preliminary data.</text>
</comment>
<dbReference type="PRINTS" id="PR01299">
    <property type="entry name" value="PYOCIN"/>
</dbReference>
<dbReference type="RefSeq" id="WP_201019416.1">
    <property type="nucleotide sequence ID" value="NZ_JAUQOO010000002.1"/>
</dbReference>
<keyword evidence="5" id="KW-1185">Reference proteome</keyword>
<dbReference type="CDD" id="cd16363">
    <property type="entry name" value="Col_Im_like"/>
    <property type="match status" value="1"/>
</dbReference>
<dbReference type="EMBL" id="JAUQOO010000002">
    <property type="protein sequence ID" value="MDO7925750.1"/>
    <property type="molecule type" value="Genomic_DNA"/>
</dbReference>
<evidence type="ECO:0000256" key="2">
    <source>
        <dbReference type="ARBA" id="ARBA00023025"/>
    </source>
</evidence>
<dbReference type="Proteomes" id="UP001223016">
    <property type="component" value="Unassembled WGS sequence"/>
</dbReference>
<protein>
    <submittedName>
        <fullName evidence="4">Bacteriocin immunity protein</fullName>
    </submittedName>
</protein>
<name>A0ABT9CK01_9PSED</name>
<organism evidence="4 5">
    <name type="scientific">Pseudomonas serbiensis</name>
    <dbReference type="NCBI Taxonomy" id="3064350"/>
    <lineage>
        <taxon>Bacteria</taxon>
        <taxon>Pseudomonadati</taxon>
        <taxon>Pseudomonadota</taxon>
        <taxon>Gammaproteobacteria</taxon>
        <taxon>Pseudomonadales</taxon>
        <taxon>Pseudomonadaceae</taxon>
        <taxon>Pseudomonas</taxon>
    </lineage>
</organism>
<evidence type="ECO:0000313" key="5">
    <source>
        <dbReference type="Proteomes" id="UP001223016"/>
    </source>
</evidence>
<feature type="compositionally biased region" description="Basic and acidic residues" evidence="3">
    <location>
        <begin position="87"/>
        <end position="96"/>
    </location>
</feature>
<evidence type="ECO:0000313" key="4">
    <source>
        <dbReference type="EMBL" id="MDO7925750.1"/>
    </source>
</evidence>
<comment type="similarity">
    <text evidence="1">Belongs to the colicins ColE2/ColE8/ColE9 and pyocins S1/S2 family.</text>
</comment>
<evidence type="ECO:0000256" key="1">
    <source>
        <dbReference type="ARBA" id="ARBA00009346"/>
    </source>
</evidence>
<accession>A0ABT9CK01</accession>
<reference evidence="4 5" key="1">
    <citation type="submission" date="2023-07" db="EMBL/GenBank/DDBJ databases">
        <title>Identification of four novel Pseudomonas species associated with bacterial leaf spot of cucurbits.</title>
        <authorList>
            <person name="Fullem K.R."/>
        </authorList>
    </citation>
    <scope>NUCLEOTIDE SEQUENCE [LARGE SCALE GENOMIC DNA]</scope>
    <source>
        <strain evidence="4 5">KFB 138</strain>
    </source>
</reference>
<evidence type="ECO:0000256" key="3">
    <source>
        <dbReference type="SAM" id="MobiDB-lite"/>
    </source>
</evidence>
<gene>
    <name evidence="4" type="ORF">Q6A51_03115</name>
</gene>
<feature type="region of interest" description="Disordered" evidence="3">
    <location>
        <begin position="77"/>
        <end position="96"/>
    </location>
</feature>
<dbReference type="Gene3D" id="1.10.1200.20">
    <property type="entry name" value="Colicin E immunity protein"/>
    <property type="match status" value="1"/>
</dbReference>
<dbReference type="InterPro" id="IPR035900">
    <property type="entry name" value="Colicin_E_sf"/>
</dbReference>
<dbReference type="InterPro" id="IPR000290">
    <property type="entry name" value="Colicin_pyocin"/>
</dbReference>
<proteinExistence type="inferred from homology"/>
<dbReference type="Pfam" id="PF01320">
    <property type="entry name" value="Colicin_Pyocin"/>
    <property type="match status" value="1"/>
</dbReference>
<dbReference type="SUPFAM" id="SSF47345">
    <property type="entry name" value="Colicin E immunity proteins"/>
    <property type="match status" value="1"/>
</dbReference>